<evidence type="ECO:0000256" key="8">
    <source>
        <dbReference type="SAM" id="Phobius"/>
    </source>
</evidence>
<evidence type="ECO:0000256" key="2">
    <source>
        <dbReference type="ARBA" id="ARBA00022475"/>
    </source>
</evidence>
<dbReference type="InterPro" id="IPR003342">
    <property type="entry name" value="ArnT-like_N"/>
</dbReference>
<keyword evidence="3 10" id="KW-0328">Glycosyltransferase</keyword>
<reference evidence="11" key="1">
    <citation type="journal article" date="2019" name="Int. J. Syst. Evol. Microbiol.">
        <title>The Global Catalogue of Microorganisms (GCM) 10K type strain sequencing project: providing services to taxonomists for standard genome sequencing and annotation.</title>
        <authorList>
            <consortium name="The Broad Institute Genomics Platform"/>
            <consortium name="The Broad Institute Genome Sequencing Center for Infectious Disease"/>
            <person name="Wu L."/>
            <person name="Ma J."/>
        </authorList>
    </citation>
    <scope>NUCLEOTIDE SEQUENCE [LARGE SCALE GENOMIC DNA]</scope>
    <source>
        <strain evidence="11">CGMCC 1.15111</strain>
    </source>
</reference>
<dbReference type="Pfam" id="PF02366">
    <property type="entry name" value="PMT"/>
    <property type="match status" value="1"/>
</dbReference>
<gene>
    <name evidence="10" type="ORF">GCM10011340_32680</name>
</gene>
<feature type="transmembrane region" description="Helical" evidence="8">
    <location>
        <begin position="161"/>
        <end position="192"/>
    </location>
</feature>
<feature type="transmembrane region" description="Helical" evidence="8">
    <location>
        <begin position="404"/>
        <end position="424"/>
    </location>
</feature>
<evidence type="ECO:0000256" key="6">
    <source>
        <dbReference type="ARBA" id="ARBA00022989"/>
    </source>
</evidence>
<feature type="transmembrane region" description="Helical" evidence="8">
    <location>
        <begin position="378"/>
        <end position="397"/>
    </location>
</feature>
<comment type="caution">
    <text evidence="10">The sequence shown here is derived from an EMBL/GenBank/DDBJ whole genome shotgun (WGS) entry which is preliminary data.</text>
</comment>
<feature type="transmembrane region" description="Helical" evidence="8">
    <location>
        <begin position="110"/>
        <end position="128"/>
    </location>
</feature>
<sequence>MKLNIIFACIVALAIAVMYANIGGLDIYALDEAKNAEAARHMFTTGDYVVPYYNGELRTDKPPLHYYFMAAGYSLFGVNPFGARFFSSFFGVLTVILTFLFVLKHFHTRAAIWSALVLITSLHFNLQFHMSVPDPYLIFFTTWAFISFYEAYKTHNRWQLFFFYFAIGCGILTKGPIAIALPGLTALFFLLFNKDFKWKTIWRLQPVGGLLISFMVAFPWYREVHRQTNGAWTEEFFLKHNLSRYSEAMEGHEGIFLITFAYVFLLGMLTFTPFVFQSVKHAIKQRKEEPLLYVLIATLVVVVFFASSSTKLPNYTVPAYPALAVILGVYLSRIDEQWLKNTWNKVGHLMYTIVLLAFPVGIYVGLQADDSLGHLSYLAWYFIPLSLLGVLNVVWLIQKRIYPLLVSNAAGWLITILLFFHLIFPPVDAENPVRKLLPQIDETQMVLSYQRLNPAFVFALEREITRFDNLDGLKEQMKQSPSGYVISRTEFRDELEQIEGLVYHSEARDLFENPTTLIMRWGP</sequence>
<dbReference type="PANTHER" id="PTHR33908:SF3">
    <property type="entry name" value="UNDECAPRENYL PHOSPHATE-ALPHA-4-AMINO-4-DEOXY-L-ARABINOSE ARABINOSYL TRANSFERASE"/>
    <property type="match status" value="1"/>
</dbReference>
<evidence type="ECO:0000256" key="1">
    <source>
        <dbReference type="ARBA" id="ARBA00004651"/>
    </source>
</evidence>
<comment type="subcellular location">
    <subcellularLocation>
        <location evidence="1">Cell membrane</location>
        <topology evidence="1">Multi-pass membrane protein</topology>
    </subcellularLocation>
</comment>
<dbReference type="GO" id="GO:0016757">
    <property type="term" value="F:glycosyltransferase activity"/>
    <property type="evidence" value="ECO:0007669"/>
    <property type="project" value="UniProtKB-KW"/>
</dbReference>
<feature type="transmembrane region" description="Helical" evidence="8">
    <location>
        <begin position="85"/>
        <end position="103"/>
    </location>
</feature>
<feature type="transmembrane region" description="Helical" evidence="8">
    <location>
        <begin position="315"/>
        <end position="334"/>
    </location>
</feature>
<keyword evidence="7 8" id="KW-0472">Membrane</keyword>
<accession>A0ABQ3I8J9</accession>
<name>A0ABQ3I8J9_9BACT</name>
<keyword evidence="5 8" id="KW-0812">Transmembrane</keyword>
<evidence type="ECO:0000256" key="4">
    <source>
        <dbReference type="ARBA" id="ARBA00022679"/>
    </source>
</evidence>
<keyword evidence="2" id="KW-1003">Cell membrane</keyword>
<protein>
    <submittedName>
        <fullName evidence="10">Dolichyl-phosphate-mannose--protein mannosyltransferase</fullName>
    </submittedName>
</protein>
<evidence type="ECO:0000256" key="7">
    <source>
        <dbReference type="ARBA" id="ARBA00023136"/>
    </source>
</evidence>
<dbReference type="Proteomes" id="UP000658258">
    <property type="component" value="Unassembled WGS sequence"/>
</dbReference>
<evidence type="ECO:0000313" key="10">
    <source>
        <dbReference type="EMBL" id="GHE73477.1"/>
    </source>
</evidence>
<keyword evidence="11" id="KW-1185">Reference proteome</keyword>
<dbReference type="EMBL" id="BNAG01000004">
    <property type="protein sequence ID" value="GHE73477.1"/>
    <property type="molecule type" value="Genomic_DNA"/>
</dbReference>
<evidence type="ECO:0000313" key="11">
    <source>
        <dbReference type="Proteomes" id="UP000658258"/>
    </source>
</evidence>
<keyword evidence="6 8" id="KW-1133">Transmembrane helix</keyword>
<proteinExistence type="predicted"/>
<feature type="transmembrane region" description="Helical" evidence="8">
    <location>
        <begin position="255"/>
        <end position="279"/>
    </location>
</feature>
<dbReference type="RefSeq" id="WP_189631356.1">
    <property type="nucleotide sequence ID" value="NZ_BNAG01000004.1"/>
</dbReference>
<feature type="transmembrane region" description="Helical" evidence="8">
    <location>
        <begin position="291"/>
        <end position="309"/>
    </location>
</feature>
<feature type="transmembrane region" description="Helical" evidence="8">
    <location>
        <begin position="346"/>
        <end position="366"/>
    </location>
</feature>
<dbReference type="InterPro" id="IPR050297">
    <property type="entry name" value="LipidA_mod_glycosyltrf_83"/>
</dbReference>
<organism evidence="10 11">
    <name type="scientific">Roseivirga thermotolerans</name>
    <dbReference type="NCBI Taxonomy" id="1758176"/>
    <lineage>
        <taxon>Bacteria</taxon>
        <taxon>Pseudomonadati</taxon>
        <taxon>Bacteroidota</taxon>
        <taxon>Cytophagia</taxon>
        <taxon>Cytophagales</taxon>
        <taxon>Roseivirgaceae</taxon>
        <taxon>Roseivirga</taxon>
    </lineage>
</organism>
<evidence type="ECO:0000256" key="3">
    <source>
        <dbReference type="ARBA" id="ARBA00022676"/>
    </source>
</evidence>
<evidence type="ECO:0000256" key="5">
    <source>
        <dbReference type="ARBA" id="ARBA00022692"/>
    </source>
</evidence>
<keyword evidence="4" id="KW-0808">Transferase</keyword>
<feature type="transmembrane region" description="Helical" evidence="8">
    <location>
        <begin position="204"/>
        <end position="221"/>
    </location>
</feature>
<evidence type="ECO:0000259" key="9">
    <source>
        <dbReference type="Pfam" id="PF02366"/>
    </source>
</evidence>
<feature type="domain" description="ArnT-like N-terminal" evidence="9">
    <location>
        <begin position="32"/>
        <end position="225"/>
    </location>
</feature>
<dbReference type="PANTHER" id="PTHR33908">
    <property type="entry name" value="MANNOSYLTRANSFERASE YKCB-RELATED"/>
    <property type="match status" value="1"/>
</dbReference>